<dbReference type="GO" id="GO:0022857">
    <property type="term" value="F:transmembrane transporter activity"/>
    <property type="evidence" value="ECO:0007669"/>
    <property type="project" value="TreeGrafter"/>
</dbReference>
<dbReference type="OrthoDB" id="9770036at2"/>
<feature type="transmembrane region" description="Helical" evidence="7">
    <location>
        <begin position="21"/>
        <end position="42"/>
    </location>
</feature>
<dbReference type="GO" id="GO:0005886">
    <property type="term" value="C:plasma membrane"/>
    <property type="evidence" value="ECO:0007669"/>
    <property type="project" value="UniProtKB-SubCell"/>
</dbReference>
<evidence type="ECO:0000256" key="1">
    <source>
        <dbReference type="ARBA" id="ARBA00004651"/>
    </source>
</evidence>
<feature type="transmembrane region" description="Helical" evidence="7">
    <location>
        <begin position="371"/>
        <end position="395"/>
    </location>
</feature>
<dbReference type="STRING" id="927664.SAMN05421780_101159"/>
<evidence type="ECO:0000256" key="5">
    <source>
        <dbReference type="ARBA" id="ARBA00023136"/>
    </source>
</evidence>
<feature type="transmembrane region" description="Helical" evidence="7">
    <location>
        <begin position="336"/>
        <end position="359"/>
    </location>
</feature>
<comment type="subcellular location">
    <subcellularLocation>
        <location evidence="1">Cell membrane</location>
        <topology evidence="1">Multi-pass membrane protein</topology>
    </subcellularLocation>
</comment>
<evidence type="ECO:0000313" key="11">
    <source>
        <dbReference type="Proteomes" id="UP000199514"/>
    </source>
</evidence>
<dbReference type="EMBL" id="FOLE01000001">
    <property type="protein sequence ID" value="SFB73244.1"/>
    <property type="molecule type" value="Genomic_DNA"/>
</dbReference>
<evidence type="ECO:0000259" key="9">
    <source>
        <dbReference type="Pfam" id="PF12704"/>
    </source>
</evidence>
<dbReference type="Proteomes" id="UP000199514">
    <property type="component" value="Unassembled WGS sequence"/>
</dbReference>
<dbReference type="PANTHER" id="PTHR30572:SF4">
    <property type="entry name" value="ABC TRANSPORTER PERMEASE YTRF"/>
    <property type="match status" value="1"/>
</dbReference>
<dbReference type="RefSeq" id="WP_091505810.1">
    <property type="nucleotide sequence ID" value="NZ_FOLE01000001.1"/>
</dbReference>
<keyword evidence="2" id="KW-1003">Cell membrane</keyword>
<evidence type="ECO:0000256" key="6">
    <source>
        <dbReference type="ARBA" id="ARBA00038076"/>
    </source>
</evidence>
<comment type="similarity">
    <text evidence="6">Belongs to the ABC-4 integral membrane protein family.</text>
</comment>
<dbReference type="Pfam" id="PF12704">
    <property type="entry name" value="MacB_PCD"/>
    <property type="match status" value="1"/>
</dbReference>
<gene>
    <name evidence="10" type="ORF">SAMN05421780_101159</name>
</gene>
<proteinExistence type="inferred from homology"/>
<evidence type="ECO:0000256" key="7">
    <source>
        <dbReference type="SAM" id="Phobius"/>
    </source>
</evidence>
<feature type="domain" description="MacB-like periplasmic core" evidence="9">
    <location>
        <begin position="21"/>
        <end position="248"/>
    </location>
</feature>
<keyword evidence="4 7" id="KW-1133">Transmembrane helix</keyword>
<dbReference type="InterPro" id="IPR003838">
    <property type="entry name" value="ABC3_permease_C"/>
</dbReference>
<feature type="transmembrane region" description="Helical" evidence="7">
    <location>
        <begin position="288"/>
        <end position="312"/>
    </location>
</feature>
<evidence type="ECO:0000256" key="2">
    <source>
        <dbReference type="ARBA" id="ARBA00022475"/>
    </source>
</evidence>
<protein>
    <submittedName>
        <fullName evidence="10">Putative ABC transport system permease protein</fullName>
    </submittedName>
</protein>
<reference evidence="10 11" key="1">
    <citation type="submission" date="2016-10" db="EMBL/GenBank/DDBJ databases">
        <authorList>
            <person name="de Groot N.N."/>
        </authorList>
    </citation>
    <scope>NUCLEOTIDE SEQUENCE [LARGE SCALE GENOMIC DNA]</scope>
    <source>
        <strain evidence="10 11">DSM 6793</strain>
    </source>
</reference>
<keyword evidence="3 7" id="KW-0812">Transmembrane</keyword>
<feature type="domain" description="ABC3 transporter permease C-terminal" evidence="8">
    <location>
        <begin position="292"/>
        <end position="405"/>
    </location>
</feature>
<evidence type="ECO:0000259" key="8">
    <source>
        <dbReference type="Pfam" id="PF02687"/>
    </source>
</evidence>
<keyword evidence="5 7" id="KW-0472">Membrane</keyword>
<organism evidence="10 11">
    <name type="scientific">Flexibacter flexilis DSM 6793</name>
    <dbReference type="NCBI Taxonomy" id="927664"/>
    <lineage>
        <taxon>Bacteria</taxon>
        <taxon>Pseudomonadati</taxon>
        <taxon>Bacteroidota</taxon>
        <taxon>Cytophagia</taxon>
        <taxon>Cytophagales</taxon>
        <taxon>Flexibacteraceae</taxon>
        <taxon>Flexibacter</taxon>
    </lineage>
</organism>
<accession>A0A1I1DEK7</accession>
<dbReference type="PANTHER" id="PTHR30572">
    <property type="entry name" value="MEMBRANE COMPONENT OF TRANSPORTER-RELATED"/>
    <property type="match status" value="1"/>
</dbReference>
<dbReference type="InterPro" id="IPR025857">
    <property type="entry name" value="MacB_PCD"/>
</dbReference>
<keyword evidence="11" id="KW-1185">Reference proteome</keyword>
<evidence type="ECO:0000256" key="4">
    <source>
        <dbReference type="ARBA" id="ARBA00022989"/>
    </source>
</evidence>
<name>A0A1I1DEK7_9BACT</name>
<dbReference type="Pfam" id="PF02687">
    <property type="entry name" value="FtsX"/>
    <property type="match status" value="1"/>
</dbReference>
<evidence type="ECO:0000313" key="10">
    <source>
        <dbReference type="EMBL" id="SFB73244.1"/>
    </source>
</evidence>
<evidence type="ECO:0000256" key="3">
    <source>
        <dbReference type="ARBA" id="ARBA00022692"/>
    </source>
</evidence>
<dbReference type="AlphaFoldDB" id="A0A1I1DEK7"/>
<dbReference type="InterPro" id="IPR050250">
    <property type="entry name" value="Macrolide_Exporter_MacB"/>
</dbReference>
<sequence>MNITENIKEGLRAIRSNTLRTILTALIIAIGITALVGILTAIDGIQASVDSNLADLGANSFEINKKGQGGGRRRQGGKAEKVYPEITYKEALAYKDLFQKASQISVSTDVSFNAEVKHGSISTNPNSQVTGIDENYLQSKGFNLSKGRGFSTTELKYGVPVAIIGQELGDKLFPKISPINNFVQVLGARYMVVGIIESSGGGLGGNGSNRSVLIPLENANQLGAGQTLTYNITTISKGGDIDNVMGEATGVMRLVRHDKTGQPNSFEISKSESLASAMDSITGSLRGAGFGIGFITLLGAAIGLMNIMLVSVTERTKEIGVRKALGATPARIRQQFLVEAVVICLLGGLGGIVLGILIGNAVSSLTGASGFIVPWLWIMVGLVVCVAVGILSGYYPAYKASKMDPIESLRFE</sequence>